<organism evidence="2 3">
    <name type="scientific">Devosia algicola</name>
    <dbReference type="NCBI Taxonomy" id="3026418"/>
    <lineage>
        <taxon>Bacteria</taxon>
        <taxon>Pseudomonadati</taxon>
        <taxon>Pseudomonadota</taxon>
        <taxon>Alphaproteobacteria</taxon>
        <taxon>Hyphomicrobiales</taxon>
        <taxon>Devosiaceae</taxon>
        <taxon>Devosia</taxon>
    </lineage>
</organism>
<keyword evidence="3" id="KW-1185">Reference proteome</keyword>
<accession>A0ABY7YLR8</accession>
<dbReference type="Proteomes" id="UP001220530">
    <property type="component" value="Chromosome"/>
</dbReference>
<name>A0ABY7YLR8_9HYPH</name>
<sequence>MSNSDKAKAGMIASKLTLLERLGTNYYPLANTDGPGGIIRFLEISLAAERTFAPETGQLFEDHLEPMLKKTGSPVRDRPIGRSRHAA</sequence>
<dbReference type="RefSeq" id="WP_282218413.1">
    <property type="nucleotide sequence ID" value="NZ_CP118246.1"/>
</dbReference>
<evidence type="ECO:0000313" key="3">
    <source>
        <dbReference type="Proteomes" id="UP001220530"/>
    </source>
</evidence>
<reference evidence="2 3" key="1">
    <citation type="submission" date="2023-02" db="EMBL/GenBank/DDBJ databases">
        <title>Devosia algicola sp. nov., isolated from the phycosphere of marine algae.</title>
        <authorList>
            <person name="Kim J.M."/>
            <person name="Lee J.K."/>
            <person name="Choi B.J."/>
            <person name="Bayburt H."/>
            <person name="Jeon C.O."/>
        </authorList>
    </citation>
    <scope>NUCLEOTIDE SEQUENCE [LARGE SCALE GENOMIC DNA]</scope>
    <source>
        <strain evidence="2 3">G20-9</strain>
    </source>
</reference>
<evidence type="ECO:0000256" key="1">
    <source>
        <dbReference type="SAM" id="MobiDB-lite"/>
    </source>
</evidence>
<protein>
    <submittedName>
        <fullName evidence="2">Uncharacterized protein</fullName>
    </submittedName>
</protein>
<dbReference type="EMBL" id="CP118246">
    <property type="protein sequence ID" value="WDR02004.1"/>
    <property type="molecule type" value="Genomic_DNA"/>
</dbReference>
<proteinExistence type="predicted"/>
<gene>
    <name evidence="2" type="ORF">PSQ19_15130</name>
</gene>
<feature type="region of interest" description="Disordered" evidence="1">
    <location>
        <begin position="63"/>
        <end position="87"/>
    </location>
</feature>
<evidence type="ECO:0000313" key="2">
    <source>
        <dbReference type="EMBL" id="WDR02004.1"/>
    </source>
</evidence>